<dbReference type="PROSITE" id="PS51194">
    <property type="entry name" value="HELICASE_CTER"/>
    <property type="match status" value="1"/>
</dbReference>
<gene>
    <name evidence="15" type="primary">secA</name>
    <name evidence="20" type="ORF">Enr13x_63750</name>
</gene>
<dbReference type="InterPro" id="IPR011130">
    <property type="entry name" value="SecA_preprotein_X-link_dom"/>
</dbReference>
<evidence type="ECO:0000256" key="16">
    <source>
        <dbReference type="SAM" id="MobiDB-lite"/>
    </source>
</evidence>
<dbReference type="InterPro" id="IPR011115">
    <property type="entry name" value="SecA_DEAD"/>
</dbReference>
<keyword evidence="13 15" id="KW-0811">Translocation</keyword>
<evidence type="ECO:0000259" key="19">
    <source>
        <dbReference type="PROSITE" id="PS51196"/>
    </source>
</evidence>
<evidence type="ECO:0000313" key="20">
    <source>
        <dbReference type="EMBL" id="QDV46466.1"/>
    </source>
</evidence>
<dbReference type="FunFam" id="3.90.1440.10:FF:000003">
    <property type="entry name" value="Preprotein translocase SecA subunit"/>
    <property type="match status" value="1"/>
</dbReference>
<dbReference type="SUPFAM" id="SSF52540">
    <property type="entry name" value="P-loop containing nucleoside triphosphate hydrolases"/>
    <property type="match status" value="2"/>
</dbReference>
<evidence type="ECO:0000256" key="2">
    <source>
        <dbReference type="ARBA" id="ARBA00004170"/>
    </source>
</evidence>
<dbReference type="CDD" id="cd17928">
    <property type="entry name" value="DEXDc_SecA"/>
    <property type="match status" value="1"/>
</dbReference>
<evidence type="ECO:0000256" key="1">
    <source>
        <dbReference type="ARBA" id="ARBA00001947"/>
    </source>
</evidence>
<sequence>MSFFETLADVTGAVFGGALSSFERAITSVFGSANARQVTALQAKAEEITALEPKYEAMTDEELREQTQLFRQRIRDGESLDDILPEAFAVCREGGKRFLSMRHYDVQLIGGMVLHQGNIAEMVTGEGKTLVATLPAYLNALEGKGVHVITVNDYLARRDMEWMAPLYMNLGLTVNAIQSGMSTGEKQAAYRCDITYGTNNEFGFDYLRDNMRPAAQGDDRFPPEAQQCQGPLNYAIIDEVDNILIDEARTPLIISGPSEMDLGRYADADRVARALRKEEHFTVDEKQHNVTLTDEGVREAERLAGVESFYTAGNMEWPHLIDNALKAHYLYKLDVNYVVKDRQIVIVDEFTGRLMDGRQWSDGLHQAVEAKENVPIKPETQTFATASLQNIFKMYKKLSGMTGTAMTEANEFWKIYKLDVIAIPTNRVLQRIEHPDVIYLTEEFKYKALAEEIERTNKWDVLGLKDGTELWGKIEEEQSDQVKFIGKGEKTPDTIPKAKITSIEYAGRPVLVGTVSIEKSEKLSLLLERRGVKHEVLNAKQHEREADIVSQAGRKYAVTIATNMAGRGTDIILGGNPETKAWAQLQHKYATRLDVPDEEWNELVESIDKAEGMSEQGEHVRELGGLYVLGTERHESRRIDLQLRGRCGRQGDPGSSRFFLSLEDDLMRIFAGEWVKNMMERIGMREDEPLESKLVTRRIAAAQKKVEERNFEMRKSLLDYDEVMDEQRKRVYRYRQNLLDGHSSRTMILDLIRSQIQEQVETFLEPGYGAETFAAFAGGQLGCTLDPKDFQNMEISMATSYAREQAERTAEVTVEEIVEENLPEGMEDEWNWQALAKWCNTSLGTNYQDHQLKKMERDELINTLIEKSHQAIEKVDLSEGEPFLDADYGLRVLCGWMRHRFGIETTPEEFRDVEDRRAVTKALVSRAEEAYAEKETEYPALAGISQFTVQQGAQVILDRENLVGWIKRRFEKGVDIEEVPLNRDDLKTQLIQFSRETSDAAGAMYAKADEMVQNVFGDAQDDQTAAVATSGTDKLETLAAWMKNELGASIEAEDLARMNREKLTLAVDGAVDDRFHPEMRRMERQILLNIVDDVWKNHLLTMDHLRSSVGLKGYAQLDPKVEYKREGMRLFDHMWESVGEQVTGLIFRMESFNQDFIRSTWVDAKARHDEVHSVAGQAGTATATKAATQTAAQQAAEASNQQTDAKPEPIRNTGVKIGRNDPCPCGSGKKYKNCCLRK</sequence>
<feature type="binding site" evidence="15">
    <location>
        <position position="570"/>
    </location>
    <ligand>
        <name>ATP</name>
        <dbReference type="ChEBI" id="CHEBI:30616"/>
    </ligand>
</feature>
<dbReference type="EMBL" id="CP037423">
    <property type="protein sequence ID" value="QDV46466.1"/>
    <property type="molecule type" value="Genomic_DNA"/>
</dbReference>
<dbReference type="InterPro" id="IPR027417">
    <property type="entry name" value="P-loop_NTPase"/>
</dbReference>
<comment type="function">
    <text evidence="15">Part of the Sec protein translocase complex. Interacts with the SecYEG preprotein conducting channel. Has a central role in coupling the hydrolysis of ATP to the transfer of proteins into and across the cell membrane, serving as an ATP-driven molecular motor driving the stepwise translocation of polypeptide chains across the membrane.</text>
</comment>
<evidence type="ECO:0000256" key="14">
    <source>
        <dbReference type="ARBA" id="ARBA00023136"/>
    </source>
</evidence>
<evidence type="ECO:0000259" key="17">
    <source>
        <dbReference type="PROSITE" id="PS51192"/>
    </source>
</evidence>
<feature type="domain" description="Helicase ATP-binding" evidence="17">
    <location>
        <begin position="109"/>
        <end position="256"/>
    </location>
</feature>
<dbReference type="GO" id="GO:0005829">
    <property type="term" value="C:cytosol"/>
    <property type="evidence" value="ECO:0007669"/>
    <property type="project" value="TreeGrafter"/>
</dbReference>
<keyword evidence="7" id="KW-0479">Metal-binding</keyword>
<proteinExistence type="inferred from homology"/>
<feature type="region of interest" description="Disordered" evidence="16">
    <location>
        <begin position="1185"/>
        <end position="1219"/>
    </location>
</feature>
<dbReference type="PROSITE" id="PS51196">
    <property type="entry name" value="SECA_MOTOR_DEAD"/>
    <property type="match status" value="1"/>
</dbReference>
<dbReference type="GO" id="GO:0005886">
    <property type="term" value="C:plasma membrane"/>
    <property type="evidence" value="ECO:0007669"/>
    <property type="project" value="UniProtKB-SubCell"/>
</dbReference>
<dbReference type="SUPFAM" id="SSF81886">
    <property type="entry name" value="Helical scaffold and wing domains of SecA"/>
    <property type="match status" value="2"/>
</dbReference>
<accession>A0A518I021</accession>
<dbReference type="GO" id="GO:0017038">
    <property type="term" value="P:protein import"/>
    <property type="evidence" value="ECO:0007669"/>
    <property type="project" value="InterPro"/>
</dbReference>
<dbReference type="SMART" id="SM00958">
    <property type="entry name" value="SecA_PP_bind"/>
    <property type="match status" value="1"/>
</dbReference>
<keyword evidence="9" id="KW-0862">Zinc</keyword>
<dbReference type="InterPro" id="IPR036266">
    <property type="entry name" value="SecA_Wing/Scaffold_sf"/>
</dbReference>
<evidence type="ECO:0000256" key="7">
    <source>
        <dbReference type="ARBA" id="ARBA00022723"/>
    </source>
</evidence>
<dbReference type="Pfam" id="PF02810">
    <property type="entry name" value="SEC-C"/>
    <property type="match status" value="1"/>
</dbReference>
<evidence type="ECO:0000256" key="11">
    <source>
        <dbReference type="ARBA" id="ARBA00022927"/>
    </source>
</evidence>
<keyword evidence="11 15" id="KW-0653">Protein transport</keyword>
<comment type="catalytic activity">
    <reaction evidence="15">
        <text>ATP + H2O + cellular proteinSide 1 = ADP + phosphate + cellular proteinSide 2.</text>
        <dbReference type="EC" id="7.4.2.8"/>
    </reaction>
</comment>
<dbReference type="GO" id="GO:0065002">
    <property type="term" value="P:intracellular protein transmembrane transport"/>
    <property type="evidence" value="ECO:0007669"/>
    <property type="project" value="UniProtKB-UniRule"/>
</dbReference>
<name>A0A518I021_9BACT</name>
<dbReference type="InterPro" id="IPR001650">
    <property type="entry name" value="Helicase_C-like"/>
</dbReference>
<dbReference type="GO" id="GO:0043952">
    <property type="term" value="P:protein transport by the Sec complex"/>
    <property type="evidence" value="ECO:0007669"/>
    <property type="project" value="UniProtKB-ARBA"/>
</dbReference>
<dbReference type="Pfam" id="PF21090">
    <property type="entry name" value="P-loop_SecA"/>
    <property type="match status" value="1"/>
</dbReference>
<dbReference type="InterPro" id="IPR014001">
    <property type="entry name" value="Helicase_ATP-bd"/>
</dbReference>
<evidence type="ECO:0000256" key="10">
    <source>
        <dbReference type="ARBA" id="ARBA00022840"/>
    </source>
</evidence>
<evidence type="ECO:0000313" key="21">
    <source>
        <dbReference type="Proteomes" id="UP000319004"/>
    </source>
</evidence>
<comment type="subunit">
    <text evidence="15">Monomer and homodimer. Part of the essential Sec protein translocation apparatus which comprises SecA, SecYEG and auxiliary proteins SecDF. Other proteins may also be involved.</text>
</comment>
<dbReference type="Pfam" id="PF01043">
    <property type="entry name" value="SecA_PP_bind"/>
    <property type="match status" value="1"/>
</dbReference>
<dbReference type="HAMAP" id="MF_01382">
    <property type="entry name" value="SecA"/>
    <property type="match status" value="1"/>
</dbReference>
<dbReference type="AlphaFoldDB" id="A0A518I021"/>
<organism evidence="20 21">
    <name type="scientific">Stieleria neptunia</name>
    <dbReference type="NCBI Taxonomy" id="2527979"/>
    <lineage>
        <taxon>Bacteria</taxon>
        <taxon>Pseudomonadati</taxon>
        <taxon>Planctomycetota</taxon>
        <taxon>Planctomycetia</taxon>
        <taxon>Pirellulales</taxon>
        <taxon>Pirellulaceae</taxon>
        <taxon>Stieleria</taxon>
    </lineage>
</organism>
<dbReference type="PANTHER" id="PTHR30612:SF0">
    <property type="entry name" value="CHLOROPLAST PROTEIN-TRANSPORTING ATPASE"/>
    <property type="match status" value="1"/>
</dbReference>
<dbReference type="InterPro" id="IPR011116">
    <property type="entry name" value="SecA_Wing/Scaffold"/>
</dbReference>
<evidence type="ECO:0000256" key="8">
    <source>
        <dbReference type="ARBA" id="ARBA00022741"/>
    </source>
</evidence>
<dbReference type="InterPro" id="IPR004027">
    <property type="entry name" value="SEC_C_motif"/>
</dbReference>
<keyword evidence="21" id="KW-1185">Reference proteome</keyword>
<comment type="cofactor">
    <cofactor evidence="1">
        <name>Zn(2+)</name>
        <dbReference type="ChEBI" id="CHEBI:29105"/>
    </cofactor>
</comment>
<dbReference type="GO" id="GO:0046872">
    <property type="term" value="F:metal ion binding"/>
    <property type="evidence" value="ECO:0007669"/>
    <property type="project" value="UniProtKB-KW"/>
</dbReference>
<dbReference type="PROSITE" id="PS51192">
    <property type="entry name" value="HELICASE_ATP_BIND_1"/>
    <property type="match status" value="1"/>
</dbReference>
<dbReference type="Gene3D" id="3.90.1440.10">
    <property type="entry name" value="SecA, preprotein cross-linking domain"/>
    <property type="match status" value="1"/>
</dbReference>
<keyword evidence="10 15" id="KW-0067">ATP-binding</keyword>
<dbReference type="InterPro" id="IPR036670">
    <property type="entry name" value="SecA_X-link_sf"/>
</dbReference>
<dbReference type="SUPFAM" id="SSF81767">
    <property type="entry name" value="Pre-protein crosslinking domain of SecA"/>
    <property type="match status" value="1"/>
</dbReference>
<dbReference type="RefSeq" id="WP_145390632.1">
    <property type="nucleotide sequence ID" value="NZ_CP037423.1"/>
</dbReference>
<dbReference type="Pfam" id="PF07517">
    <property type="entry name" value="SecA_DEAD"/>
    <property type="match status" value="1"/>
</dbReference>
<comment type="subcellular location">
    <subcellularLocation>
        <location evidence="15">Cell membrane</location>
        <topology evidence="15">Peripheral membrane protein</topology>
        <orientation evidence="15">Cytoplasmic side</orientation>
    </subcellularLocation>
    <subcellularLocation>
        <location evidence="15">Cytoplasm</location>
    </subcellularLocation>
    <subcellularLocation>
        <location evidence="2">Membrane</location>
        <topology evidence="2">Peripheral membrane protein</topology>
    </subcellularLocation>
    <text evidence="15">Distribution is 50-50.</text>
</comment>
<dbReference type="GO" id="GO:0005524">
    <property type="term" value="F:ATP binding"/>
    <property type="evidence" value="ECO:0007669"/>
    <property type="project" value="UniProtKB-UniRule"/>
</dbReference>
<dbReference type="InterPro" id="IPR044722">
    <property type="entry name" value="SecA_SF2_C"/>
</dbReference>
<evidence type="ECO:0000256" key="13">
    <source>
        <dbReference type="ARBA" id="ARBA00023010"/>
    </source>
</evidence>
<evidence type="ECO:0000256" key="15">
    <source>
        <dbReference type="HAMAP-Rule" id="MF_01382"/>
    </source>
</evidence>
<dbReference type="InterPro" id="IPR014018">
    <property type="entry name" value="SecA_motor_DEAD"/>
</dbReference>
<dbReference type="Proteomes" id="UP000319004">
    <property type="component" value="Chromosome"/>
</dbReference>
<dbReference type="GO" id="GO:0008564">
    <property type="term" value="F:protein-exporting ATPase activity"/>
    <property type="evidence" value="ECO:0007669"/>
    <property type="project" value="UniProtKB-EC"/>
</dbReference>
<dbReference type="PROSITE" id="PS01312">
    <property type="entry name" value="SECA"/>
    <property type="match status" value="1"/>
</dbReference>
<evidence type="ECO:0000256" key="5">
    <source>
        <dbReference type="ARBA" id="ARBA00022475"/>
    </source>
</evidence>
<protein>
    <recommendedName>
        <fullName evidence="15">Protein translocase subunit SecA</fullName>
        <ecNumber evidence="15">7.4.2.8</ecNumber>
    </recommendedName>
</protein>
<dbReference type="InterPro" id="IPR020937">
    <property type="entry name" value="SecA_CS"/>
</dbReference>
<dbReference type="GO" id="GO:0006605">
    <property type="term" value="P:protein targeting"/>
    <property type="evidence" value="ECO:0007669"/>
    <property type="project" value="UniProtKB-UniRule"/>
</dbReference>
<keyword evidence="6 15" id="KW-0963">Cytoplasm</keyword>
<feature type="compositionally biased region" description="Low complexity" evidence="16">
    <location>
        <begin position="1185"/>
        <end position="1203"/>
    </location>
</feature>
<dbReference type="PANTHER" id="PTHR30612">
    <property type="entry name" value="SECA INNER MEMBRANE COMPONENT OF SEC PROTEIN SECRETION SYSTEM"/>
    <property type="match status" value="1"/>
</dbReference>
<evidence type="ECO:0000256" key="9">
    <source>
        <dbReference type="ARBA" id="ARBA00022833"/>
    </source>
</evidence>
<dbReference type="FunFam" id="3.40.50.300:FF:000113">
    <property type="entry name" value="Preprotein translocase subunit SecA"/>
    <property type="match status" value="1"/>
</dbReference>
<feature type="domain" description="Helicase C-terminal" evidence="18">
    <location>
        <begin position="495"/>
        <end position="707"/>
    </location>
</feature>
<evidence type="ECO:0000256" key="6">
    <source>
        <dbReference type="ARBA" id="ARBA00022490"/>
    </source>
</evidence>
<feature type="binding site" evidence="15">
    <location>
        <begin position="125"/>
        <end position="129"/>
    </location>
    <ligand>
        <name>ATP</name>
        <dbReference type="ChEBI" id="CHEBI:30616"/>
    </ligand>
</feature>
<keyword evidence="4 15" id="KW-0813">Transport</keyword>
<feature type="binding site" evidence="15">
    <location>
        <position position="107"/>
    </location>
    <ligand>
        <name>ATP</name>
        <dbReference type="ChEBI" id="CHEBI:30616"/>
    </ligand>
</feature>
<dbReference type="OrthoDB" id="9805579at2"/>
<dbReference type="Gene3D" id="3.10.450.50">
    <property type="match status" value="1"/>
</dbReference>
<dbReference type="PRINTS" id="PR00906">
    <property type="entry name" value="SECA"/>
</dbReference>
<feature type="domain" description="SecA family profile" evidence="19">
    <location>
        <begin position="23"/>
        <end position="691"/>
    </location>
</feature>
<keyword evidence="12 15" id="KW-1278">Translocase</keyword>
<evidence type="ECO:0000256" key="12">
    <source>
        <dbReference type="ARBA" id="ARBA00022967"/>
    </source>
</evidence>
<dbReference type="EC" id="7.4.2.8" evidence="15"/>
<dbReference type="Gene3D" id="1.10.3060.10">
    <property type="entry name" value="Helical scaffold and wing domains of SecA"/>
    <property type="match status" value="2"/>
</dbReference>
<evidence type="ECO:0000259" key="18">
    <source>
        <dbReference type="PROSITE" id="PS51194"/>
    </source>
</evidence>
<reference evidence="20 21" key="1">
    <citation type="submission" date="2019-03" db="EMBL/GenBank/DDBJ databases">
        <title>Deep-cultivation of Planctomycetes and their phenomic and genomic characterization uncovers novel biology.</title>
        <authorList>
            <person name="Wiegand S."/>
            <person name="Jogler M."/>
            <person name="Boedeker C."/>
            <person name="Pinto D."/>
            <person name="Vollmers J."/>
            <person name="Rivas-Marin E."/>
            <person name="Kohn T."/>
            <person name="Peeters S.H."/>
            <person name="Heuer A."/>
            <person name="Rast P."/>
            <person name="Oberbeckmann S."/>
            <person name="Bunk B."/>
            <person name="Jeske O."/>
            <person name="Meyerdierks A."/>
            <person name="Storesund J.E."/>
            <person name="Kallscheuer N."/>
            <person name="Luecker S."/>
            <person name="Lage O.M."/>
            <person name="Pohl T."/>
            <person name="Merkel B.J."/>
            <person name="Hornburger P."/>
            <person name="Mueller R.-W."/>
            <person name="Bruemmer F."/>
            <person name="Labrenz M."/>
            <person name="Spormann A.M."/>
            <person name="Op den Camp H."/>
            <person name="Overmann J."/>
            <person name="Amann R."/>
            <person name="Jetten M.S.M."/>
            <person name="Mascher T."/>
            <person name="Medema M.H."/>
            <person name="Devos D.P."/>
            <person name="Kaster A.-K."/>
            <person name="Ovreas L."/>
            <person name="Rohde M."/>
            <person name="Galperin M.Y."/>
            <person name="Jogler C."/>
        </authorList>
    </citation>
    <scope>NUCLEOTIDE SEQUENCE [LARGE SCALE GENOMIC DNA]</scope>
    <source>
        <strain evidence="20 21">Enr13</strain>
    </source>
</reference>
<keyword evidence="5 15" id="KW-1003">Cell membrane</keyword>
<dbReference type="Pfam" id="PF07516">
    <property type="entry name" value="SecA_SW"/>
    <property type="match status" value="2"/>
</dbReference>
<comment type="similarity">
    <text evidence="3 15">Belongs to the SecA family.</text>
</comment>
<dbReference type="KEGG" id="snep:Enr13x_63750"/>
<evidence type="ECO:0000256" key="4">
    <source>
        <dbReference type="ARBA" id="ARBA00022448"/>
    </source>
</evidence>
<dbReference type="SMART" id="SM00957">
    <property type="entry name" value="SecA_DEAD"/>
    <property type="match status" value="1"/>
</dbReference>
<keyword evidence="8 15" id="KW-0547">Nucleotide-binding</keyword>
<dbReference type="InterPro" id="IPR000185">
    <property type="entry name" value="SecA"/>
</dbReference>
<dbReference type="CDD" id="cd18803">
    <property type="entry name" value="SF2_C_secA"/>
    <property type="match status" value="1"/>
</dbReference>
<keyword evidence="14 15" id="KW-0472">Membrane</keyword>
<dbReference type="GO" id="GO:0031522">
    <property type="term" value="C:cell envelope Sec protein transport complex"/>
    <property type="evidence" value="ECO:0007669"/>
    <property type="project" value="TreeGrafter"/>
</dbReference>
<evidence type="ECO:0000256" key="3">
    <source>
        <dbReference type="ARBA" id="ARBA00007650"/>
    </source>
</evidence>
<dbReference type="Gene3D" id="3.40.50.300">
    <property type="entry name" value="P-loop containing nucleotide triphosphate hydrolases"/>
    <property type="match status" value="2"/>
</dbReference>